<sequence length="175" mass="19504">MVTKSIQSTCLTLLLTLASLAYSDDCIQVIRVKTGDVPDAGTDAIVSLKLYDGQGNSLWVSNLEDAGIMSKYWNYFERNDLDSFSFESGCLASKVCKIELEHNNGFPQPGWYVSYLQVATVWPNNCTQTTFQTDQWLAKDEYPYSLSVTKDLCSSSQLNFNPRANDSLLNLPSLA</sequence>
<dbReference type="Gene3D" id="2.60.60.20">
    <property type="entry name" value="PLAT/LH2 domain"/>
    <property type="match status" value="1"/>
</dbReference>
<comment type="caution">
    <text evidence="1">Lacks conserved residue(s) required for the propagation of feature annotation.</text>
</comment>
<dbReference type="InterPro" id="IPR036392">
    <property type="entry name" value="PLAT/LH2_dom_sf"/>
</dbReference>
<evidence type="ECO:0000313" key="4">
    <source>
        <dbReference type="EMBL" id="KAK9669621.1"/>
    </source>
</evidence>
<proteinExistence type="predicted"/>
<accession>A0AAW1H1D2</accession>
<dbReference type="Pfam" id="PF01477">
    <property type="entry name" value="PLAT"/>
    <property type="match status" value="1"/>
</dbReference>
<reference evidence="4" key="1">
    <citation type="submission" date="2024-03" db="EMBL/GenBank/DDBJ databases">
        <title>WGS assembly of Saponaria officinalis var. Norfolk2.</title>
        <authorList>
            <person name="Jenkins J."/>
            <person name="Shu S."/>
            <person name="Grimwood J."/>
            <person name="Barry K."/>
            <person name="Goodstein D."/>
            <person name="Schmutz J."/>
            <person name="Leebens-Mack J."/>
            <person name="Osbourn A."/>
        </authorList>
    </citation>
    <scope>NUCLEOTIDE SEQUENCE [LARGE SCALE GENOMIC DNA]</scope>
    <source>
        <strain evidence="4">JIC</strain>
    </source>
</reference>
<evidence type="ECO:0000259" key="3">
    <source>
        <dbReference type="PROSITE" id="PS50095"/>
    </source>
</evidence>
<name>A0AAW1H1D2_SAPOF</name>
<evidence type="ECO:0000256" key="2">
    <source>
        <dbReference type="SAM" id="SignalP"/>
    </source>
</evidence>
<feature type="domain" description="PLAT" evidence="3">
    <location>
        <begin position="26"/>
        <end position="151"/>
    </location>
</feature>
<feature type="chain" id="PRO_5043721510" description="PLAT domain-containing protein" evidence="2">
    <location>
        <begin position="24"/>
        <end position="175"/>
    </location>
</feature>
<dbReference type="InterPro" id="IPR001024">
    <property type="entry name" value="PLAT/LH2_dom"/>
</dbReference>
<protein>
    <recommendedName>
        <fullName evidence="3">PLAT domain-containing protein</fullName>
    </recommendedName>
</protein>
<evidence type="ECO:0000256" key="1">
    <source>
        <dbReference type="PROSITE-ProRule" id="PRU00152"/>
    </source>
</evidence>
<dbReference type="SUPFAM" id="SSF49723">
    <property type="entry name" value="Lipase/lipooxygenase domain (PLAT/LH2 domain)"/>
    <property type="match status" value="1"/>
</dbReference>
<dbReference type="EMBL" id="JBDFQZ010000013">
    <property type="protein sequence ID" value="KAK9669621.1"/>
    <property type="molecule type" value="Genomic_DNA"/>
</dbReference>
<dbReference type="PANTHER" id="PTHR31718:SF0">
    <property type="entry name" value="PLAT DOMAIN-CONTAINING PROTEIN 2"/>
    <property type="match status" value="1"/>
</dbReference>
<keyword evidence="2" id="KW-0732">Signal</keyword>
<dbReference type="PROSITE" id="PS50095">
    <property type="entry name" value="PLAT"/>
    <property type="match status" value="1"/>
</dbReference>
<evidence type="ECO:0000313" key="5">
    <source>
        <dbReference type="Proteomes" id="UP001443914"/>
    </source>
</evidence>
<feature type="signal peptide" evidence="2">
    <location>
        <begin position="1"/>
        <end position="23"/>
    </location>
</feature>
<keyword evidence="5" id="KW-1185">Reference proteome</keyword>
<dbReference type="Proteomes" id="UP001443914">
    <property type="component" value="Unassembled WGS sequence"/>
</dbReference>
<dbReference type="PANTHER" id="PTHR31718">
    <property type="entry name" value="PLAT DOMAIN-CONTAINING PROTEIN"/>
    <property type="match status" value="1"/>
</dbReference>
<gene>
    <name evidence="4" type="ORF">RND81_13G144300</name>
</gene>
<organism evidence="4 5">
    <name type="scientific">Saponaria officinalis</name>
    <name type="common">Common soapwort</name>
    <name type="synonym">Lychnis saponaria</name>
    <dbReference type="NCBI Taxonomy" id="3572"/>
    <lineage>
        <taxon>Eukaryota</taxon>
        <taxon>Viridiplantae</taxon>
        <taxon>Streptophyta</taxon>
        <taxon>Embryophyta</taxon>
        <taxon>Tracheophyta</taxon>
        <taxon>Spermatophyta</taxon>
        <taxon>Magnoliopsida</taxon>
        <taxon>eudicotyledons</taxon>
        <taxon>Gunneridae</taxon>
        <taxon>Pentapetalae</taxon>
        <taxon>Caryophyllales</taxon>
        <taxon>Caryophyllaceae</taxon>
        <taxon>Caryophylleae</taxon>
        <taxon>Saponaria</taxon>
    </lineage>
</organism>
<comment type="caution">
    <text evidence="4">The sequence shown here is derived from an EMBL/GenBank/DDBJ whole genome shotgun (WGS) entry which is preliminary data.</text>
</comment>
<dbReference type="AlphaFoldDB" id="A0AAW1H1D2"/>